<proteinExistence type="predicted"/>
<evidence type="ECO:0000313" key="4">
    <source>
        <dbReference type="Proteomes" id="UP001610446"/>
    </source>
</evidence>
<name>A0ABR4JAE1_9EURO</name>
<dbReference type="EMBL" id="JBFXLU010000173">
    <property type="protein sequence ID" value="KAL2836717.1"/>
    <property type="molecule type" value="Genomic_DNA"/>
</dbReference>
<feature type="region of interest" description="Disordered" evidence="1">
    <location>
        <begin position="544"/>
        <end position="596"/>
    </location>
</feature>
<evidence type="ECO:0000313" key="3">
    <source>
        <dbReference type="EMBL" id="KAL2836717.1"/>
    </source>
</evidence>
<keyword evidence="4" id="KW-1185">Reference proteome</keyword>
<dbReference type="Proteomes" id="UP001610446">
    <property type="component" value="Unassembled WGS sequence"/>
</dbReference>
<keyword evidence="2" id="KW-0472">Membrane</keyword>
<accession>A0ABR4JAE1</accession>
<comment type="caution">
    <text evidence="3">The sequence shown here is derived from an EMBL/GenBank/DDBJ whole genome shotgun (WGS) entry which is preliminary data.</text>
</comment>
<dbReference type="PANTHER" id="PTHR35041:SF6">
    <property type="entry name" value="FORMYLMETHIONINE DEFORMYLASE-LIKE PROTEIN-RELATED"/>
    <property type="match status" value="1"/>
</dbReference>
<keyword evidence="2" id="KW-0812">Transmembrane</keyword>
<sequence>MGVSSSDGRKMGLKSGIHWRMPTAMIICFLLGLGLAIGHHFYYYSLDDTTVGGQNQQAWALRIGTGMAFLTRTFLTTAVGIACVQNLWWILRLKPVRLSTLDSMWDIRGSIFNFFDPHLWIRGPNVAILGLITWTIPLVTVVTPATLSVQSAFITSYSPQPLLRDFDWDFFKYSTMSDGGVDGPTAILTRFVTGVIIQGSVRTLQAPAPNSSYTHEFIAPLIQCEPGSDILNTSIHEWHRRTDMFRMTYVGFTATTGNISRDLDVLFETTEYISSSKIRPDDEALVGKLVLALQPYSPNRTLVECAMYNASYTVDFHFVNGEQTQEITDMTILNSVPAYTQKQSPKPSDEDKRFSYTAIMSVFSTMFTGRCWYYPQHCDLTQVFSTALGNSKEMLPLLYSDGQTMDSSDLPPLADVAAQLGKNITLSFLSDPYFQLNATNATPINVTTYSYETRYLYSQKNLLIAYGVSVFISLLCIMAGFLTMWDNGFAFSDSFSTILRATRNPKFDEIVPPDSTTGSDPPPESLSRTRVQWVPSHIDVSGREQDGVTVAGLRPLPSLAETEKGSSSSGRDSERGSGGGGRSPRSPIAFANRIRERKNYTATTTVAQVDERSPGGFI</sequence>
<feature type="transmembrane region" description="Helical" evidence="2">
    <location>
        <begin position="21"/>
        <end position="42"/>
    </location>
</feature>
<evidence type="ECO:0008006" key="5">
    <source>
        <dbReference type="Google" id="ProtNLM"/>
    </source>
</evidence>
<gene>
    <name evidence="3" type="ORF">BJY01DRAFT_52962</name>
</gene>
<protein>
    <recommendedName>
        <fullName evidence="5">Transmembrane protein</fullName>
    </recommendedName>
</protein>
<organism evidence="3 4">
    <name type="scientific">Aspergillus pseudoustus</name>
    <dbReference type="NCBI Taxonomy" id="1810923"/>
    <lineage>
        <taxon>Eukaryota</taxon>
        <taxon>Fungi</taxon>
        <taxon>Dikarya</taxon>
        <taxon>Ascomycota</taxon>
        <taxon>Pezizomycotina</taxon>
        <taxon>Eurotiomycetes</taxon>
        <taxon>Eurotiomycetidae</taxon>
        <taxon>Eurotiales</taxon>
        <taxon>Aspergillaceae</taxon>
        <taxon>Aspergillus</taxon>
        <taxon>Aspergillus subgen. Nidulantes</taxon>
    </lineage>
</organism>
<feature type="region of interest" description="Disordered" evidence="1">
    <location>
        <begin position="507"/>
        <end position="528"/>
    </location>
</feature>
<reference evidence="3 4" key="1">
    <citation type="submission" date="2024-07" db="EMBL/GenBank/DDBJ databases">
        <title>Section-level genome sequencing and comparative genomics of Aspergillus sections Usti and Cavernicolus.</title>
        <authorList>
            <consortium name="Lawrence Berkeley National Laboratory"/>
            <person name="Nybo J.L."/>
            <person name="Vesth T.C."/>
            <person name="Theobald S."/>
            <person name="Frisvad J.C."/>
            <person name="Larsen T.O."/>
            <person name="Kjaerboelling I."/>
            <person name="Rothschild-Mancinelli K."/>
            <person name="Lyhne E.K."/>
            <person name="Kogle M.E."/>
            <person name="Barry K."/>
            <person name="Clum A."/>
            <person name="Na H."/>
            <person name="Ledsgaard L."/>
            <person name="Lin J."/>
            <person name="Lipzen A."/>
            <person name="Kuo A."/>
            <person name="Riley R."/>
            <person name="Mondo S."/>
            <person name="Labutti K."/>
            <person name="Haridas S."/>
            <person name="Pangalinan J."/>
            <person name="Salamov A.A."/>
            <person name="Simmons B.A."/>
            <person name="Magnuson J.K."/>
            <person name="Chen J."/>
            <person name="Drula E."/>
            <person name="Henrissat B."/>
            <person name="Wiebenga A."/>
            <person name="Lubbers R.J."/>
            <person name="Gomes A.C."/>
            <person name="Makela M.R."/>
            <person name="Stajich J."/>
            <person name="Grigoriev I.V."/>
            <person name="Mortensen U.H."/>
            <person name="De Vries R.P."/>
            <person name="Baker S.E."/>
            <person name="Andersen M.R."/>
        </authorList>
    </citation>
    <scope>NUCLEOTIDE SEQUENCE [LARGE SCALE GENOMIC DNA]</scope>
    <source>
        <strain evidence="3 4">CBS 123904</strain>
    </source>
</reference>
<keyword evidence="2" id="KW-1133">Transmembrane helix</keyword>
<evidence type="ECO:0000256" key="1">
    <source>
        <dbReference type="SAM" id="MobiDB-lite"/>
    </source>
</evidence>
<dbReference type="PANTHER" id="PTHR35041">
    <property type="entry name" value="MEDIATOR OF RNA POLYMERASE II TRANSCRIPTION SUBUNIT 1"/>
    <property type="match status" value="1"/>
</dbReference>
<feature type="transmembrane region" description="Helical" evidence="2">
    <location>
        <begin position="69"/>
        <end position="91"/>
    </location>
</feature>
<feature type="transmembrane region" description="Helical" evidence="2">
    <location>
        <begin position="463"/>
        <end position="485"/>
    </location>
</feature>
<evidence type="ECO:0000256" key="2">
    <source>
        <dbReference type="SAM" id="Phobius"/>
    </source>
</evidence>